<name>A0A7W9AGF9_9SPHN</name>
<protein>
    <submittedName>
        <fullName evidence="1">Uncharacterized protein</fullName>
    </submittedName>
</protein>
<sequence length="58" mass="6656">MRTKLSICLKKARYPSEHHAMLAAQAASIALRHYRCDRCQQFHLTSRTKGKWTAGLRG</sequence>
<gene>
    <name evidence="1" type="ORF">FHS49_001261</name>
</gene>
<comment type="caution">
    <text evidence="1">The sequence shown here is derived from an EMBL/GenBank/DDBJ whole genome shotgun (WGS) entry which is preliminary data.</text>
</comment>
<dbReference type="RefSeq" id="WP_184016449.1">
    <property type="nucleotide sequence ID" value="NZ_JACIJC010000002.1"/>
</dbReference>
<evidence type="ECO:0000313" key="2">
    <source>
        <dbReference type="Proteomes" id="UP000549617"/>
    </source>
</evidence>
<keyword evidence="2" id="KW-1185">Reference proteome</keyword>
<dbReference type="EMBL" id="JACIJC010000002">
    <property type="protein sequence ID" value="MBB5685253.1"/>
    <property type="molecule type" value="Genomic_DNA"/>
</dbReference>
<reference evidence="1 2" key="1">
    <citation type="submission" date="2020-08" db="EMBL/GenBank/DDBJ databases">
        <title>Genomic Encyclopedia of Type Strains, Phase IV (KMG-IV): sequencing the most valuable type-strain genomes for metagenomic binning, comparative biology and taxonomic classification.</title>
        <authorList>
            <person name="Goeker M."/>
        </authorList>
    </citation>
    <scope>NUCLEOTIDE SEQUENCE [LARGE SCALE GENOMIC DNA]</scope>
    <source>
        <strain evidence="1 2">DSM 25079</strain>
    </source>
</reference>
<accession>A0A7W9AGF9</accession>
<organism evidence="1 2">
    <name type="scientific">Sphingobium boeckii</name>
    <dbReference type="NCBI Taxonomy" id="1082345"/>
    <lineage>
        <taxon>Bacteria</taxon>
        <taxon>Pseudomonadati</taxon>
        <taxon>Pseudomonadota</taxon>
        <taxon>Alphaproteobacteria</taxon>
        <taxon>Sphingomonadales</taxon>
        <taxon>Sphingomonadaceae</taxon>
        <taxon>Sphingobium</taxon>
    </lineage>
</organism>
<dbReference type="Proteomes" id="UP000549617">
    <property type="component" value="Unassembled WGS sequence"/>
</dbReference>
<dbReference type="AlphaFoldDB" id="A0A7W9AGF9"/>
<evidence type="ECO:0000313" key="1">
    <source>
        <dbReference type="EMBL" id="MBB5685253.1"/>
    </source>
</evidence>
<proteinExistence type="predicted"/>